<dbReference type="SUPFAM" id="SSF103473">
    <property type="entry name" value="MFS general substrate transporter"/>
    <property type="match status" value="2"/>
</dbReference>
<dbReference type="InterPro" id="IPR036188">
    <property type="entry name" value="FAD/NAD-bd_sf"/>
</dbReference>
<dbReference type="Gene3D" id="3.50.50.60">
    <property type="entry name" value="FAD/NAD(P)-binding domain"/>
    <property type="match status" value="1"/>
</dbReference>
<keyword evidence="4" id="KW-1185">Reference proteome</keyword>
<dbReference type="Proteomes" id="UP001530293">
    <property type="component" value="Unassembled WGS sequence"/>
</dbReference>
<feature type="transmembrane region" description="Helical" evidence="2">
    <location>
        <begin position="313"/>
        <end position="334"/>
    </location>
</feature>
<gene>
    <name evidence="3" type="ORF">ACHAWU_004310</name>
</gene>
<organism evidence="3 4">
    <name type="scientific">Discostella pseudostelligera</name>
    <dbReference type="NCBI Taxonomy" id="259834"/>
    <lineage>
        <taxon>Eukaryota</taxon>
        <taxon>Sar</taxon>
        <taxon>Stramenopiles</taxon>
        <taxon>Ochrophyta</taxon>
        <taxon>Bacillariophyta</taxon>
        <taxon>Coscinodiscophyceae</taxon>
        <taxon>Thalassiosirophycidae</taxon>
        <taxon>Stephanodiscales</taxon>
        <taxon>Stephanodiscaceae</taxon>
        <taxon>Discostella</taxon>
    </lineage>
</organism>
<name>A0ABD3M8E1_9STRA</name>
<reference evidence="3 4" key="1">
    <citation type="submission" date="2024-10" db="EMBL/GenBank/DDBJ databases">
        <title>Updated reference genomes for cyclostephanoid diatoms.</title>
        <authorList>
            <person name="Roberts W.R."/>
            <person name="Alverson A.J."/>
        </authorList>
    </citation>
    <scope>NUCLEOTIDE SEQUENCE [LARGE SCALE GENOMIC DNA]</scope>
    <source>
        <strain evidence="3 4">AJA232-27</strain>
    </source>
</reference>
<keyword evidence="2" id="KW-1133">Transmembrane helix</keyword>
<sequence length="688" mass="75393">MQSMSENSLCDTETFELLRTKLLVAADGTQRTVANAIEQADKAKRDSMTLLENLRYGPSFHIKRYVDDNQRVYKTIPFKVPEKWRNDLNYSARSKDGRILFDALPADADGNQCGVLLLKKGDELAQENCDPKKLREVFDEVLPQFSVLLDGKMIEGVAKKPPSLLPSFRYASPRLHHGDRTVILGDAIHTVKPYFGLGANSALEDVQDGAFGTVHNIVDYAATNTVLRDLEILMRNNEDGGTGPIIVDDGEGGNTNDTEKNASANDGQGSWGFSDPRLRPFVVISIAYLLFTITDGAIRMIVLLHAYNKSFSALEVAIMFTLYELAGVFTNLAAGMMGARWGIRFTLVIGLLLQILSYGLMFGWQDDWSKEQAIVYVTIAQMFAGIAKDLTKLGGKTVTKLVTPEGRDTRLFRLVSLLTGWKNSLKGVGYFLGSALLEVSYELALGFMIGLIAIALPFAIFGLSKDLGTAKKKNSSWKEIFVLDNFNLNVLSFARLFLFASRDFWFEVPLPFYLRSPDCQALGPDFPCSPEDADQCTRGAVCEAPTDFCANPNPGGGCGGLVIFAINSSIHSFLVVKYAARDKVAVSVGFYYMSNALGRLLGTLGSGFIFTYAGGSLENLFGYNPGMDARIGFAACLLAGTLSSALAAVITYWIKDEDAGLKCGNWTIISPIEKIGESDKEEQEMQMT</sequence>
<dbReference type="PRINTS" id="PR00420">
    <property type="entry name" value="RNGMNOXGNASE"/>
</dbReference>
<evidence type="ECO:0000313" key="4">
    <source>
        <dbReference type="Proteomes" id="UP001530293"/>
    </source>
</evidence>
<dbReference type="EMBL" id="JALLBG020000229">
    <property type="protein sequence ID" value="KAL3758467.1"/>
    <property type="molecule type" value="Genomic_DNA"/>
</dbReference>
<evidence type="ECO:0000313" key="3">
    <source>
        <dbReference type="EMBL" id="KAL3758467.1"/>
    </source>
</evidence>
<feature type="transmembrane region" description="Helical" evidence="2">
    <location>
        <begin position="341"/>
        <end position="361"/>
    </location>
</feature>
<dbReference type="PANTHER" id="PTHR23547">
    <property type="entry name" value="MAJOR FACILITATOR SUPERFAMILY DOMAIN, GENERAL SUBSTRATE TRANSPORTER"/>
    <property type="match status" value="1"/>
</dbReference>
<keyword evidence="2" id="KW-0472">Membrane</keyword>
<dbReference type="InterPro" id="IPR011701">
    <property type="entry name" value="MFS"/>
</dbReference>
<feature type="transmembrane region" description="Helical" evidence="2">
    <location>
        <begin position="444"/>
        <end position="464"/>
    </location>
</feature>
<evidence type="ECO:0000256" key="2">
    <source>
        <dbReference type="SAM" id="Phobius"/>
    </source>
</evidence>
<dbReference type="Gene3D" id="1.20.1250.20">
    <property type="entry name" value="MFS general substrate transporter like domains"/>
    <property type="match status" value="1"/>
</dbReference>
<feature type="transmembrane region" description="Helical" evidence="2">
    <location>
        <begin position="592"/>
        <end position="611"/>
    </location>
</feature>
<evidence type="ECO:0000256" key="1">
    <source>
        <dbReference type="SAM" id="MobiDB-lite"/>
    </source>
</evidence>
<feature type="transmembrane region" description="Helical" evidence="2">
    <location>
        <begin position="281"/>
        <end position="307"/>
    </location>
</feature>
<dbReference type="SUPFAM" id="SSF51905">
    <property type="entry name" value="FAD/NAD(P)-binding domain"/>
    <property type="match status" value="1"/>
</dbReference>
<dbReference type="InterPro" id="IPR036259">
    <property type="entry name" value="MFS_trans_sf"/>
</dbReference>
<keyword evidence="2" id="KW-0812">Transmembrane</keyword>
<dbReference type="InterPro" id="IPR047769">
    <property type="entry name" value="MFS_ArsJ"/>
</dbReference>
<dbReference type="PANTHER" id="PTHR23547:SF1">
    <property type="entry name" value="MAJOR FACILITATOR SUPERFAMILY MFS_1"/>
    <property type="match status" value="1"/>
</dbReference>
<accession>A0ABD3M8E1</accession>
<comment type="caution">
    <text evidence="3">The sequence shown here is derived from an EMBL/GenBank/DDBJ whole genome shotgun (WGS) entry which is preliminary data.</text>
</comment>
<evidence type="ECO:0008006" key="5">
    <source>
        <dbReference type="Google" id="ProtNLM"/>
    </source>
</evidence>
<feature type="transmembrane region" description="Helical" evidence="2">
    <location>
        <begin position="631"/>
        <end position="654"/>
    </location>
</feature>
<dbReference type="AlphaFoldDB" id="A0ABD3M8E1"/>
<proteinExistence type="predicted"/>
<dbReference type="Pfam" id="PF07690">
    <property type="entry name" value="MFS_1"/>
    <property type="match status" value="1"/>
</dbReference>
<feature type="region of interest" description="Disordered" evidence="1">
    <location>
        <begin position="243"/>
        <end position="268"/>
    </location>
</feature>
<protein>
    <recommendedName>
        <fullName evidence="5">FAD-binding domain-containing protein</fullName>
    </recommendedName>
</protein>